<name>A0A6H5IGK2_9HYME</name>
<feature type="region of interest" description="Disordered" evidence="1">
    <location>
        <begin position="237"/>
        <end position="266"/>
    </location>
</feature>
<sequence length="309" mass="33560">MSLSVLRICIFLAFAVGTLNPRLCAAGGGALDSAPAQAALHKAAAKIAVQQSFVPAPSAGSAQSAPAKLGGDGLAKQTLVQEEEDLTVEVSLGISSGKSRRTRRTHRVARPEARTRQPSRRPTCSSPSAATRYPTTNSSSPSPMLPAPPQPSASVSARVSDERSTSMIRSYSQEANMTTGINEEPFRAINKSSHSDNSLMEQHHHTHKQQQQQDNRMSSRLASLKKPFRELSTVVSLDEETLSTDSGSTADPLSTSSQLDEATKKRKSRKIFPAASILYLYIVSLITYRYKIQGEYRQAQLPKNKRIKL</sequence>
<evidence type="ECO:0000313" key="4">
    <source>
        <dbReference type="EMBL" id="CAB0034859.1"/>
    </source>
</evidence>
<proteinExistence type="predicted"/>
<feature type="transmembrane region" description="Helical" evidence="2">
    <location>
        <begin position="271"/>
        <end position="290"/>
    </location>
</feature>
<keyword evidence="2" id="KW-0472">Membrane</keyword>
<dbReference type="AlphaFoldDB" id="A0A6H5IGK2"/>
<evidence type="ECO:0000256" key="3">
    <source>
        <dbReference type="SAM" id="SignalP"/>
    </source>
</evidence>
<feature type="compositionally biased region" description="Polar residues" evidence="1">
    <location>
        <begin position="243"/>
        <end position="260"/>
    </location>
</feature>
<feature type="compositionally biased region" description="Basic residues" evidence="1">
    <location>
        <begin position="98"/>
        <end position="108"/>
    </location>
</feature>
<feature type="region of interest" description="Disordered" evidence="1">
    <location>
        <begin position="194"/>
        <end position="219"/>
    </location>
</feature>
<keyword evidence="3" id="KW-0732">Signal</keyword>
<dbReference type="Proteomes" id="UP000479190">
    <property type="component" value="Unassembled WGS sequence"/>
</dbReference>
<organism evidence="4 5">
    <name type="scientific">Trichogramma brassicae</name>
    <dbReference type="NCBI Taxonomy" id="86971"/>
    <lineage>
        <taxon>Eukaryota</taxon>
        <taxon>Metazoa</taxon>
        <taxon>Ecdysozoa</taxon>
        <taxon>Arthropoda</taxon>
        <taxon>Hexapoda</taxon>
        <taxon>Insecta</taxon>
        <taxon>Pterygota</taxon>
        <taxon>Neoptera</taxon>
        <taxon>Endopterygota</taxon>
        <taxon>Hymenoptera</taxon>
        <taxon>Apocrita</taxon>
        <taxon>Proctotrupomorpha</taxon>
        <taxon>Chalcidoidea</taxon>
        <taxon>Trichogrammatidae</taxon>
        <taxon>Trichogramma</taxon>
    </lineage>
</organism>
<dbReference type="OrthoDB" id="9986177at2759"/>
<feature type="chain" id="PRO_5026051522" evidence="3">
    <location>
        <begin position="18"/>
        <end position="309"/>
    </location>
</feature>
<accession>A0A6H5IGK2</accession>
<keyword evidence="5" id="KW-1185">Reference proteome</keyword>
<feature type="compositionally biased region" description="Polar residues" evidence="1">
    <location>
        <begin position="120"/>
        <end position="137"/>
    </location>
</feature>
<feature type="signal peptide" evidence="3">
    <location>
        <begin position="1"/>
        <end position="17"/>
    </location>
</feature>
<gene>
    <name evidence="4" type="ORF">TBRA_LOCUS6757</name>
</gene>
<evidence type="ECO:0000313" key="5">
    <source>
        <dbReference type="Proteomes" id="UP000479190"/>
    </source>
</evidence>
<reference evidence="4 5" key="1">
    <citation type="submission" date="2020-02" db="EMBL/GenBank/DDBJ databases">
        <authorList>
            <person name="Ferguson B K."/>
        </authorList>
    </citation>
    <scope>NUCLEOTIDE SEQUENCE [LARGE SCALE GENOMIC DNA]</scope>
</reference>
<feature type="region of interest" description="Disordered" evidence="1">
    <location>
        <begin position="91"/>
        <end position="166"/>
    </location>
</feature>
<keyword evidence="2" id="KW-1133">Transmembrane helix</keyword>
<evidence type="ECO:0000256" key="1">
    <source>
        <dbReference type="SAM" id="MobiDB-lite"/>
    </source>
</evidence>
<keyword evidence="2" id="KW-0812">Transmembrane</keyword>
<evidence type="ECO:0000256" key="2">
    <source>
        <dbReference type="SAM" id="Phobius"/>
    </source>
</evidence>
<dbReference type="EMBL" id="CADCXV010000761">
    <property type="protein sequence ID" value="CAB0034859.1"/>
    <property type="molecule type" value="Genomic_DNA"/>
</dbReference>
<protein>
    <submittedName>
        <fullName evidence="4">Uncharacterized protein</fullName>
    </submittedName>
</protein>